<dbReference type="InterPro" id="IPR001683">
    <property type="entry name" value="PX_dom"/>
</dbReference>
<evidence type="ECO:0000256" key="2">
    <source>
        <dbReference type="ARBA" id="ARBA00004496"/>
    </source>
</evidence>
<dbReference type="SMART" id="SM00312">
    <property type="entry name" value="PX"/>
    <property type="match status" value="1"/>
</dbReference>
<dbReference type="GO" id="GO:0000407">
    <property type="term" value="C:phagophore assembly site"/>
    <property type="evidence" value="ECO:0007669"/>
    <property type="project" value="TreeGrafter"/>
</dbReference>
<dbReference type="PANTHER" id="PTHR45949">
    <property type="entry name" value="SORTING NEXIN-4"/>
    <property type="match status" value="1"/>
</dbReference>
<feature type="region of interest" description="Disordered" evidence="8">
    <location>
        <begin position="470"/>
        <end position="491"/>
    </location>
</feature>
<organism evidence="10 11">
    <name type="scientific">Mizuhopecten yessoensis</name>
    <name type="common">Japanese scallop</name>
    <name type="synonym">Patinopecten yessoensis</name>
    <dbReference type="NCBI Taxonomy" id="6573"/>
    <lineage>
        <taxon>Eukaryota</taxon>
        <taxon>Metazoa</taxon>
        <taxon>Spiralia</taxon>
        <taxon>Lophotrochozoa</taxon>
        <taxon>Mollusca</taxon>
        <taxon>Bivalvia</taxon>
        <taxon>Autobranchia</taxon>
        <taxon>Pteriomorphia</taxon>
        <taxon>Pectinida</taxon>
        <taxon>Pectinoidea</taxon>
        <taxon>Pectinidae</taxon>
        <taxon>Mizuhopecten</taxon>
    </lineage>
</organism>
<dbReference type="Pfam" id="PF09325">
    <property type="entry name" value="Vps5"/>
    <property type="match status" value="1"/>
</dbReference>
<comment type="caution">
    <text evidence="10">The sequence shown here is derived from an EMBL/GenBank/DDBJ whole genome shotgun (WGS) entry which is preliminary data.</text>
</comment>
<keyword evidence="7" id="KW-0472">Membrane</keyword>
<dbReference type="CDD" id="cd06860">
    <property type="entry name" value="PX_SNX7_30_like"/>
    <property type="match status" value="1"/>
</dbReference>
<comment type="subcellular location">
    <subcellularLocation>
        <location evidence="2">Cytoplasm</location>
    </subcellularLocation>
    <subcellularLocation>
        <location evidence="1">Endomembrane system</location>
        <topology evidence="1">Peripheral membrane protein</topology>
    </subcellularLocation>
</comment>
<dbReference type="GO" id="GO:0015031">
    <property type="term" value="P:protein transport"/>
    <property type="evidence" value="ECO:0007669"/>
    <property type="project" value="TreeGrafter"/>
</dbReference>
<keyword evidence="11" id="KW-1185">Reference proteome</keyword>
<feature type="compositionally biased region" description="Basic and acidic residues" evidence="8">
    <location>
        <begin position="470"/>
        <end position="485"/>
    </location>
</feature>
<feature type="domain" description="PX" evidence="9">
    <location>
        <begin position="83"/>
        <end position="203"/>
    </location>
</feature>
<dbReference type="Pfam" id="PF00787">
    <property type="entry name" value="PX"/>
    <property type="match status" value="1"/>
</dbReference>
<dbReference type="InterPro" id="IPR015404">
    <property type="entry name" value="Vps5_C"/>
</dbReference>
<dbReference type="PROSITE" id="PS50195">
    <property type="entry name" value="PX"/>
    <property type="match status" value="1"/>
</dbReference>
<evidence type="ECO:0000256" key="1">
    <source>
        <dbReference type="ARBA" id="ARBA00004184"/>
    </source>
</evidence>
<proteinExistence type="inferred from homology"/>
<evidence type="ECO:0000256" key="5">
    <source>
        <dbReference type="ARBA" id="ARBA00022490"/>
    </source>
</evidence>
<dbReference type="Gene3D" id="1.20.1270.60">
    <property type="entry name" value="Arfaptin homology (AH) domain/BAR domain"/>
    <property type="match status" value="1"/>
</dbReference>
<feature type="region of interest" description="Disordered" evidence="8">
    <location>
        <begin position="1"/>
        <end position="58"/>
    </location>
</feature>
<keyword evidence="6" id="KW-0446">Lipid-binding</keyword>
<sequence length="491" mass="56827">MLKMASSEDIFSGKEDDNTSSDASNEQHKFKDPLISGLDPSDDGEMESLSLDASGKSDLSVSRSSSLIANLSRYDDELDDETRDLFVVVDDPEKHTSTMEAYVTFRINMKTTRSEFDDSEYSVRRRYNDFLWLRQRLEEGYPTHLVPPLPEKHSLRRLDRFSQEFLRVRQSALQKFLTRIADHPVLSFDTNLHVFLTAKAWEFQAHKKQGSGILSRVSDSIHNISAAYMMKNRSPEFTMMHEYVQSFADKLGVLDRISQRVSKEQGEYLLEMKDWGPIYTLWANSEDNLTTSLLAMSKAVDASGDALKDTIEQTEANFSQPLKEYTLYCDAIRAVLRRRDAIQMEYDMTIEELSKKKDDREQVKISDQTYSIGAFLGKDPEDVKQQKQDKLEQQIGDLTKQMESLNDKTACADADLRVDMERWHKNKQRDLKELFINLADRQIAYYERSLSCWEEAICAIQEKNLFAPREKSNTDTCEEIEKNEENKEETD</sequence>
<keyword evidence="4" id="KW-0813">Transport</keyword>
<evidence type="ECO:0000256" key="4">
    <source>
        <dbReference type="ARBA" id="ARBA00022448"/>
    </source>
</evidence>
<evidence type="ECO:0000256" key="8">
    <source>
        <dbReference type="SAM" id="MobiDB-lite"/>
    </source>
</evidence>
<dbReference type="OrthoDB" id="205639at2759"/>
<reference evidence="10 11" key="1">
    <citation type="journal article" date="2017" name="Nat. Ecol. Evol.">
        <title>Scallop genome provides insights into evolution of bilaterian karyotype and development.</title>
        <authorList>
            <person name="Wang S."/>
            <person name="Zhang J."/>
            <person name="Jiao W."/>
            <person name="Li J."/>
            <person name="Xun X."/>
            <person name="Sun Y."/>
            <person name="Guo X."/>
            <person name="Huan P."/>
            <person name="Dong B."/>
            <person name="Zhang L."/>
            <person name="Hu X."/>
            <person name="Sun X."/>
            <person name="Wang J."/>
            <person name="Zhao C."/>
            <person name="Wang Y."/>
            <person name="Wang D."/>
            <person name="Huang X."/>
            <person name="Wang R."/>
            <person name="Lv J."/>
            <person name="Li Y."/>
            <person name="Zhang Z."/>
            <person name="Liu B."/>
            <person name="Lu W."/>
            <person name="Hui Y."/>
            <person name="Liang J."/>
            <person name="Zhou Z."/>
            <person name="Hou R."/>
            <person name="Li X."/>
            <person name="Liu Y."/>
            <person name="Li H."/>
            <person name="Ning X."/>
            <person name="Lin Y."/>
            <person name="Zhao L."/>
            <person name="Xing Q."/>
            <person name="Dou J."/>
            <person name="Li Y."/>
            <person name="Mao J."/>
            <person name="Guo H."/>
            <person name="Dou H."/>
            <person name="Li T."/>
            <person name="Mu C."/>
            <person name="Jiang W."/>
            <person name="Fu Q."/>
            <person name="Fu X."/>
            <person name="Miao Y."/>
            <person name="Liu J."/>
            <person name="Yu Q."/>
            <person name="Li R."/>
            <person name="Liao H."/>
            <person name="Li X."/>
            <person name="Kong Y."/>
            <person name="Jiang Z."/>
            <person name="Chourrout D."/>
            <person name="Li R."/>
            <person name="Bao Z."/>
        </authorList>
    </citation>
    <scope>NUCLEOTIDE SEQUENCE [LARGE SCALE GENOMIC DNA]</scope>
    <source>
        <strain evidence="10 11">PY_sf001</strain>
    </source>
</reference>
<evidence type="ECO:0000256" key="3">
    <source>
        <dbReference type="ARBA" id="ARBA00010883"/>
    </source>
</evidence>
<dbReference type="GO" id="GO:0000422">
    <property type="term" value="P:autophagy of mitochondrion"/>
    <property type="evidence" value="ECO:0007669"/>
    <property type="project" value="TreeGrafter"/>
</dbReference>
<dbReference type="InterPro" id="IPR027267">
    <property type="entry name" value="AH/BAR_dom_sf"/>
</dbReference>
<dbReference type="EMBL" id="NEDP02004406">
    <property type="protein sequence ID" value="OWF45768.1"/>
    <property type="molecule type" value="Genomic_DNA"/>
</dbReference>
<protein>
    <submittedName>
        <fullName evidence="10">Sorting nexin-30</fullName>
    </submittedName>
</protein>
<comment type="similarity">
    <text evidence="3">Belongs to the sorting nexin family.</text>
</comment>
<dbReference type="SUPFAM" id="SSF64268">
    <property type="entry name" value="PX domain"/>
    <property type="match status" value="1"/>
</dbReference>
<dbReference type="GO" id="GO:0005769">
    <property type="term" value="C:early endosome"/>
    <property type="evidence" value="ECO:0007669"/>
    <property type="project" value="TreeGrafter"/>
</dbReference>
<dbReference type="InterPro" id="IPR036871">
    <property type="entry name" value="PX_dom_sf"/>
</dbReference>
<dbReference type="GO" id="GO:0034727">
    <property type="term" value="P:piecemeal microautophagy of the nucleus"/>
    <property type="evidence" value="ECO:0007669"/>
    <property type="project" value="TreeGrafter"/>
</dbReference>
<dbReference type="Proteomes" id="UP000242188">
    <property type="component" value="Unassembled WGS sequence"/>
</dbReference>
<dbReference type="Gene3D" id="3.30.1520.10">
    <property type="entry name" value="Phox-like domain"/>
    <property type="match status" value="1"/>
</dbReference>
<dbReference type="GO" id="GO:0032456">
    <property type="term" value="P:endocytic recycling"/>
    <property type="evidence" value="ECO:0007669"/>
    <property type="project" value="TreeGrafter"/>
</dbReference>
<dbReference type="GO" id="GO:0035091">
    <property type="term" value="F:phosphatidylinositol binding"/>
    <property type="evidence" value="ECO:0007669"/>
    <property type="project" value="InterPro"/>
</dbReference>
<evidence type="ECO:0000313" key="11">
    <source>
        <dbReference type="Proteomes" id="UP000242188"/>
    </source>
</evidence>
<evidence type="ECO:0000256" key="6">
    <source>
        <dbReference type="ARBA" id="ARBA00023121"/>
    </source>
</evidence>
<keyword evidence="5" id="KW-0963">Cytoplasm</keyword>
<evidence type="ECO:0000259" key="9">
    <source>
        <dbReference type="PROSITE" id="PS50195"/>
    </source>
</evidence>
<dbReference type="PANTHER" id="PTHR45949:SF2">
    <property type="entry name" value="SORTING NEXIN-4"/>
    <property type="match status" value="1"/>
</dbReference>
<dbReference type="STRING" id="6573.A0A210QAL1"/>
<gene>
    <name evidence="10" type="ORF">KP79_PYT09067</name>
</gene>
<evidence type="ECO:0000313" key="10">
    <source>
        <dbReference type="EMBL" id="OWF45768.1"/>
    </source>
</evidence>
<dbReference type="GO" id="GO:0061709">
    <property type="term" value="P:reticulophagy"/>
    <property type="evidence" value="ECO:0007669"/>
    <property type="project" value="TreeGrafter"/>
</dbReference>
<evidence type="ECO:0000256" key="7">
    <source>
        <dbReference type="ARBA" id="ARBA00023136"/>
    </source>
</evidence>
<dbReference type="AlphaFoldDB" id="A0A210QAL1"/>
<dbReference type="SUPFAM" id="SSF103657">
    <property type="entry name" value="BAR/IMD domain-like"/>
    <property type="match status" value="1"/>
</dbReference>
<name>A0A210QAL1_MIZYE</name>
<accession>A0A210QAL1</accession>